<organism evidence="1 2">
    <name type="scientific">Bordetella holmesii CDC-H585-BH</name>
    <dbReference type="NCBI Taxonomy" id="1331206"/>
    <lineage>
        <taxon>Bacteria</taxon>
        <taxon>Pseudomonadati</taxon>
        <taxon>Pseudomonadota</taxon>
        <taxon>Betaproteobacteria</taxon>
        <taxon>Burkholderiales</taxon>
        <taxon>Alcaligenaceae</taxon>
        <taxon>Bordetella</taxon>
    </lineage>
</organism>
<comment type="caution">
    <text evidence="1">The sequence shown here is derived from an EMBL/GenBank/DDBJ whole genome shotgun (WGS) entry which is preliminary data.</text>
</comment>
<dbReference type="Proteomes" id="UP000026682">
    <property type="component" value="Unassembled WGS sequence"/>
</dbReference>
<dbReference type="PATRIC" id="fig|1331206.3.peg.3360"/>
<name>A0A158M0C6_9BORD</name>
<evidence type="ECO:0000313" key="2">
    <source>
        <dbReference type="Proteomes" id="UP000026682"/>
    </source>
</evidence>
<sequence>MRSLAYRQQEVAQRLRAAARRALQRHCPSLVVREIGMPSVQSCR</sequence>
<evidence type="ECO:0000313" key="1">
    <source>
        <dbReference type="EMBL" id="KAK87249.1"/>
    </source>
</evidence>
<dbReference type="AlphaFoldDB" id="A0A158M0C6"/>
<accession>A0A158M0C6</accession>
<protein>
    <submittedName>
        <fullName evidence="1">Uncharacterized protein</fullName>
    </submittedName>
</protein>
<gene>
    <name evidence="1" type="ORF">L497_2322</name>
</gene>
<reference evidence="1 2" key="1">
    <citation type="submission" date="2014-03" db="EMBL/GenBank/DDBJ databases">
        <title>Genome sequence of Bordetella holmseii.</title>
        <authorList>
            <person name="Harvill E."/>
            <person name="Goodfield L.L."/>
            <person name="Ivanov Y."/>
            <person name="Meyer J.A."/>
            <person name="Newth C."/>
            <person name="Cassiday P."/>
            <person name="Tondella M.L."/>
            <person name="Liao P."/>
            <person name="Zimmerman J."/>
            <person name="Meert K."/>
            <person name="Wessel D."/>
            <person name="Berger J."/>
            <person name="Dean J.M."/>
            <person name="Holubkov R."/>
            <person name="Burr J."/>
            <person name="Liu T."/>
            <person name="Brinkac L.M."/>
            <person name="Sanka R."/>
            <person name="Kim M."/>
            <person name="Losada L."/>
        </authorList>
    </citation>
    <scope>NUCLEOTIDE SEQUENCE [LARGE SCALE GENOMIC DNA]</scope>
    <source>
        <strain evidence="1 2">CDC-H585-BH</strain>
    </source>
</reference>
<dbReference type="EMBL" id="JFZZ01000138">
    <property type="protein sequence ID" value="KAK87249.1"/>
    <property type="molecule type" value="Genomic_DNA"/>
</dbReference>
<proteinExistence type="predicted"/>